<dbReference type="InterPro" id="IPR037165">
    <property type="entry name" value="AldOxase/xan_DH_Mopterin-bd_sf"/>
</dbReference>
<dbReference type="Pfam" id="PF01315">
    <property type="entry name" value="Ald_Xan_dh_C"/>
    <property type="match status" value="1"/>
</dbReference>
<dbReference type="InterPro" id="IPR016208">
    <property type="entry name" value="Ald_Oxase/xanthine_DH-like"/>
</dbReference>
<dbReference type="SUPFAM" id="SSF56003">
    <property type="entry name" value="Molybdenum cofactor-binding domain"/>
    <property type="match status" value="1"/>
</dbReference>
<comment type="caution">
    <text evidence="2">The sequence shown here is derived from an EMBL/GenBank/DDBJ whole genome shotgun (WGS) entry which is preliminary data.</text>
</comment>
<proteinExistence type="predicted"/>
<dbReference type="Gene3D" id="3.30.365.10">
    <property type="entry name" value="Aldehyde oxidase/xanthine dehydrogenase, molybdopterin binding domain"/>
    <property type="match status" value="4"/>
</dbReference>
<dbReference type="GO" id="GO:0005506">
    <property type="term" value="F:iron ion binding"/>
    <property type="evidence" value="ECO:0007669"/>
    <property type="project" value="InterPro"/>
</dbReference>
<evidence type="ECO:0000259" key="1">
    <source>
        <dbReference type="SMART" id="SM01008"/>
    </source>
</evidence>
<protein>
    <submittedName>
        <fullName evidence="2">Xanthine dehydrogenase subunit D</fullName>
    </submittedName>
</protein>
<gene>
    <name evidence="2" type="ORF">BK138_18205</name>
</gene>
<dbReference type="PANTHER" id="PTHR11908">
    <property type="entry name" value="XANTHINE DEHYDROGENASE"/>
    <property type="match status" value="1"/>
</dbReference>
<dbReference type="SMART" id="SM01008">
    <property type="entry name" value="Ald_Xan_dh_C"/>
    <property type="match status" value="1"/>
</dbReference>
<dbReference type="AlphaFoldDB" id="A0A1R1EPS4"/>
<evidence type="ECO:0000313" key="3">
    <source>
        <dbReference type="Proteomes" id="UP000187172"/>
    </source>
</evidence>
<dbReference type="InterPro" id="IPR036856">
    <property type="entry name" value="Ald_Oxase/Xan_DH_a/b_sf"/>
</dbReference>
<feature type="domain" description="Aldehyde oxidase/xanthine dehydrogenase a/b hammerhead" evidence="1">
    <location>
        <begin position="22"/>
        <end position="128"/>
    </location>
</feature>
<dbReference type="InterPro" id="IPR000674">
    <property type="entry name" value="Ald_Oxase/Xan_DH_a/b"/>
</dbReference>
<dbReference type="SUPFAM" id="SSF54665">
    <property type="entry name" value="CO dehydrogenase molybdoprotein N-domain-like"/>
    <property type="match status" value="1"/>
</dbReference>
<dbReference type="NCBIfam" id="TIGR03196">
    <property type="entry name" value="pucD"/>
    <property type="match status" value="1"/>
</dbReference>
<name>A0A1R1EPS4_9BACL</name>
<dbReference type="Gene3D" id="3.90.1170.50">
    <property type="entry name" value="Aldehyde oxidase/xanthine dehydrogenase, a/b hammerhead"/>
    <property type="match status" value="1"/>
</dbReference>
<dbReference type="STRING" id="297318.BK138_18205"/>
<dbReference type="InterPro" id="IPR008274">
    <property type="entry name" value="AldOxase/xan_DH_MoCoBD1"/>
</dbReference>
<reference evidence="2 3" key="1">
    <citation type="submission" date="2016-11" db="EMBL/GenBank/DDBJ databases">
        <title>Paenibacillus species isolates.</title>
        <authorList>
            <person name="Beno S.M."/>
        </authorList>
    </citation>
    <scope>NUCLEOTIDE SEQUENCE [LARGE SCALE GENOMIC DNA]</scope>
    <source>
        <strain evidence="2 3">FSL R5-0378</strain>
    </source>
</reference>
<dbReference type="GO" id="GO:0016491">
    <property type="term" value="F:oxidoreductase activity"/>
    <property type="evidence" value="ECO:0007669"/>
    <property type="project" value="InterPro"/>
</dbReference>
<dbReference type="Pfam" id="PF20256">
    <property type="entry name" value="MoCoBD_2"/>
    <property type="match status" value="1"/>
</dbReference>
<organism evidence="2 3">
    <name type="scientific">Paenibacillus rhizosphaerae</name>
    <dbReference type="NCBI Taxonomy" id="297318"/>
    <lineage>
        <taxon>Bacteria</taxon>
        <taxon>Bacillati</taxon>
        <taxon>Bacillota</taxon>
        <taxon>Bacilli</taxon>
        <taxon>Bacillales</taxon>
        <taxon>Paenibacillaceae</taxon>
        <taxon>Paenibacillus</taxon>
    </lineage>
</organism>
<sequence length="758" mass="81705">MLNRSSSGTRWRVRPDGPDKVTGQLKYLTDLSAPDMLYGRVLRSAYPHAAIRSVRTERALALPGVEAVLTWKDVPGLNRFGIARADQPVFCEDRVRYTGDAVAAVAAATPEVAEYALQLIEVDYEPLRVLTEPDEALAEGAPQLHQDGNLLHRSEYRRGDADEAFGMCTHIVEATYRTPRQMHTYMETEGGLFVPGEDGRLTVYSPTQHGLMDRLQLARILAVPPESIRVVSSPIGGSFGGKDELNVQPYGALLARVTGKPVKIHQSRMESVRAGLKRHPMTIRMKTGTDASGRILAHQVRVLADTGPYATLGAEVLNFATEHAVGSYAFGAVDAVSISVFTNNGMSGEFRGFGGNQALFALEGQMDRLAEALGMDPWEFRRINLLPPDGTGPFGQPISVTGGALKVWNALKESRLWQEREHLTESGNRPPWIQTGVGAAFVMHGAGLGYGIPDPSGGRLLLTQDGKVEVAFGFEECGQGLLATLEQMLVEMYGLDASDLRLVIGDTDAVPDSGSSTASRATSMMWQALKRMQKPFTERLLAAAAEAASVSAECLRIGNGGIYDIYTQKRVMTYQELAAAGKDPIRAETSFAYPVSPTERIGAHYLYSYAAVCVRIEVNRLTGRIRLLDQFHAVAAGPVMNPQGYLGQIEGGSGMALGFTLSEDAVMEEGKYKTGNLDTYLIPTVTDLAGPVEVLPIEDLPEGDEHGPRGVGEIGSVGLAPAIAAAVRQATGVWLEKLPANPALLQDASFLGRKGETV</sequence>
<evidence type="ECO:0000313" key="2">
    <source>
        <dbReference type="EMBL" id="OMF53752.1"/>
    </source>
</evidence>
<dbReference type="EMBL" id="MRTP01000004">
    <property type="protein sequence ID" value="OMF53752.1"/>
    <property type="molecule type" value="Genomic_DNA"/>
</dbReference>
<dbReference type="RefSeq" id="WP_076171476.1">
    <property type="nucleotide sequence ID" value="NZ_MRTP01000004.1"/>
</dbReference>
<accession>A0A1R1EPS4</accession>
<dbReference type="Pfam" id="PF02738">
    <property type="entry name" value="MoCoBD_1"/>
    <property type="match status" value="1"/>
</dbReference>
<keyword evidence="3" id="KW-1185">Reference proteome</keyword>
<dbReference type="Proteomes" id="UP000187172">
    <property type="component" value="Unassembled WGS sequence"/>
</dbReference>
<dbReference type="InterPro" id="IPR046867">
    <property type="entry name" value="AldOxase/xan_DH_MoCoBD2"/>
</dbReference>
<dbReference type="InterPro" id="IPR017609">
    <property type="entry name" value="Xanthine_dehydrogenase_dsu"/>
</dbReference>
<dbReference type="PANTHER" id="PTHR11908:SF157">
    <property type="entry name" value="XANTHINE DEHYDROGENASE SUBUNIT D-RELATED"/>
    <property type="match status" value="1"/>
</dbReference>